<comment type="caution">
    <text evidence="1">Lacks conserved residue(s) required for the propagation of feature annotation.</text>
</comment>
<evidence type="ECO:0000313" key="6">
    <source>
        <dbReference type="EMBL" id="JAS12913.1"/>
    </source>
</evidence>
<sequence>TAVCICPPGYVGNPHLECTNVPNIPVYIPIAECTRDDDCPWDRSCRNQQCANPCAFDTCSRNSFCHVENHKPICKCPPGFQGDPLIECRPPSDSTVECSSNSDCTLKETCINRMCVNPCNCGPNAECRVTNHYPICFCQPGYSGNPQIGCVKVACESDDQCSFDKTCYNGECVNPCIIGNPCVSNAECYGSDHRAACKCIPGYEGNPLVQCARVECRIDADCPQSRACINQHCIDPCANPENPPCAANAICYVKNHAAGCRCPDSTPMGNPLSFCERIPPVSSNEPECKYDTNCPSQLACIRNTCVNPCIALSPCSTTAVCSVLDTIPVRTMTCTCPDGWVPNNEGECRPVIIPVPPGCTVDDDCPSNETCINRMCRNPCNCGTNSACVVQNHRPICSCQDGFDGNPNVACKSVGCRSDSECDSGRACINGICINPCTVNDPCGINAECYAVGNRAECRCVSGYRGNPLERCFVAGCRSNSDCPDDRACINAQCISPCIYEHPCASRAECRVQNHLALCRCPPGLVGNPYVTCRPEVVAECKADGDCPALLACFNGKCKEPCKELEPCNRPAECQVVNSLPVRTMICVCPSGYISSGSGTCKPTTPLLDVVCMSDSDCKLDKSCIRGMCRDPCRCGPNADCRVKDHKPVCSCLPGFDGNPEIDCVKIGCRSDSDCSGQQTCINRLCVPACAADGSSCGTGAVCYGVNHRAVCQCAPGLSGDAQVACVVVGCKADSDCPSERACINKQCVSPCAESNPCKQPAECTVYNHKVDCSCPPGFVGDIGQGCLRVETKCVSDDECPTQTACINGQCVNPCNATEPCGINTRCQVFDTLPVRTMICECLPGYQGNAAVKCDKDTCDVTKGLIKDSEGNCVCPPGTALNPNDECVRCLPERGQKIDERGHCVCALEKGMIIDERGNCVCPIEFGYILDAFGNCVPGQGPPECEKNDDCPDNKACINQRCVDPCENKPCGINALCNVTNHEAVCQCITGYTGDANVICNTTQPPNLRTDFPRPDMVVSCLSDGVQVEIHITEKGFNGVMYVKGHSKDEECRRVVTLPQDSLPRTEIFKVNFGSCGLIHVNGQASFVLVIQKHPKLVTYKAQAYHIKCVYTTGEQNVTLGFNVSMLTTAGTIANTGPPPTCLMRIVTHTGQEINSAEIGDNLMLQVDVQPSSIYGGFARSCVAKTMENSLENEYIVTDENGCATDPSIFGEWDYNPESQSLLATFNAFKFPSSDNIRFQCNIRVCFGKCQPVNCRGYNAYGRRRREVDRRNTTAVEIADTYNEGQLREEITIQSNAILTLERREERFTAPTEAPDIQRVEDICVSMIGFIIALIITALLALVAVAVAVSCWLIAYRRRPKVTGPLPHPPEFPNPLFTTPEPVAEPSPDYLS</sequence>
<keyword evidence="1" id="KW-0245">EGF-like domain</keyword>
<evidence type="ECO:0000256" key="3">
    <source>
        <dbReference type="SAM" id="Phobius"/>
    </source>
</evidence>
<feature type="domain" description="EGF-like" evidence="4">
    <location>
        <begin position="963"/>
        <end position="1001"/>
    </location>
</feature>
<organism evidence="6">
    <name type="scientific">Clastoptera arizonana</name>
    <name type="common">Arizona spittle bug</name>
    <dbReference type="NCBI Taxonomy" id="38151"/>
    <lineage>
        <taxon>Eukaryota</taxon>
        <taxon>Metazoa</taxon>
        <taxon>Ecdysozoa</taxon>
        <taxon>Arthropoda</taxon>
        <taxon>Hexapoda</taxon>
        <taxon>Insecta</taxon>
        <taxon>Pterygota</taxon>
        <taxon>Neoptera</taxon>
        <taxon>Paraneoptera</taxon>
        <taxon>Hemiptera</taxon>
        <taxon>Auchenorrhyncha</taxon>
        <taxon>Cercopoidea</taxon>
        <taxon>Clastopteridae</taxon>
        <taxon>Clastoptera</taxon>
    </lineage>
</organism>
<feature type="transmembrane region" description="Helical" evidence="3">
    <location>
        <begin position="1327"/>
        <end position="1355"/>
    </location>
</feature>
<keyword evidence="3" id="KW-0472">Membrane</keyword>
<dbReference type="PROSITE" id="PS51034">
    <property type="entry name" value="ZP_2"/>
    <property type="match status" value="1"/>
</dbReference>
<dbReference type="SMART" id="SM00241">
    <property type="entry name" value="ZP"/>
    <property type="match status" value="1"/>
</dbReference>
<evidence type="ECO:0008006" key="7">
    <source>
        <dbReference type="Google" id="ProtNLM"/>
    </source>
</evidence>
<dbReference type="PROSITE" id="PS50026">
    <property type="entry name" value="EGF_3"/>
    <property type="match status" value="3"/>
</dbReference>
<dbReference type="Pfam" id="PF21164">
    <property type="entry name" value="Dumpy_DPY"/>
    <property type="match status" value="2"/>
</dbReference>
<evidence type="ECO:0000256" key="1">
    <source>
        <dbReference type="PROSITE-ProRule" id="PRU00076"/>
    </source>
</evidence>
<feature type="domain" description="EGF-like" evidence="4">
    <location>
        <begin position="173"/>
        <end position="212"/>
    </location>
</feature>
<dbReference type="InterPro" id="IPR048407">
    <property type="entry name" value="Dumpy_DPY"/>
</dbReference>
<protein>
    <recommendedName>
        <fullName evidence="7">ZP domain-containing protein</fullName>
    </recommendedName>
</protein>
<dbReference type="Pfam" id="PF25057">
    <property type="entry name" value="CUT_N"/>
    <property type="match status" value="1"/>
</dbReference>
<dbReference type="EMBL" id="GEDC01024385">
    <property type="protein sequence ID" value="JAS12913.1"/>
    <property type="molecule type" value="Transcribed_RNA"/>
</dbReference>
<keyword evidence="3" id="KW-1133">Transmembrane helix</keyword>
<dbReference type="SMART" id="SM00286">
    <property type="entry name" value="PTI"/>
    <property type="match status" value="7"/>
</dbReference>
<dbReference type="PANTHER" id="PTHR22963">
    <property type="entry name" value="ENDOGLIN-RELATED"/>
    <property type="match status" value="1"/>
</dbReference>
<dbReference type="InterPro" id="IPR000742">
    <property type="entry name" value="EGF"/>
</dbReference>
<evidence type="ECO:0000259" key="5">
    <source>
        <dbReference type="PROSITE" id="PS51034"/>
    </source>
</evidence>
<gene>
    <name evidence="6" type="ORF">g.41448</name>
</gene>
<dbReference type="PROSITE" id="PS01186">
    <property type="entry name" value="EGF_2"/>
    <property type="match status" value="6"/>
</dbReference>
<feature type="non-terminal residue" evidence="6">
    <location>
        <position position="1"/>
    </location>
</feature>
<accession>A0A1B6CHR4</accession>
<reference evidence="6" key="1">
    <citation type="submission" date="2015-12" db="EMBL/GenBank/DDBJ databases">
        <title>De novo transcriptome assembly of four potential Pierce s Disease insect vectors from Arizona vineyards.</title>
        <authorList>
            <person name="Tassone E.E."/>
        </authorList>
    </citation>
    <scope>NUCLEOTIDE SEQUENCE</scope>
</reference>
<dbReference type="InterPro" id="IPR056953">
    <property type="entry name" value="CUT_N"/>
</dbReference>
<name>A0A1B6CHR4_9HEMI</name>
<evidence type="ECO:0000259" key="4">
    <source>
        <dbReference type="PROSITE" id="PS50026"/>
    </source>
</evidence>
<dbReference type="PANTHER" id="PTHR22963:SF38">
    <property type="entry name" value="LP13770P"/>
    <property type="match status" value="1"/>
</dbReference>
<feature type="region of interest" description="Disordered" evidence="2">
    <location>
        <begin position="1364"/>
        <end position="1392"/>
    </location>
</feature>
<dbReference type="SUPFAM" id="SSF90148">
    <property type="entry name" value="DPY module"/>
    <property type="match status" value="1"/>
</dbReference>
<evidence type="ECO:0000256" key="2">
    <source>
        <dbReference type="SAM" id="MobiDB-lite"/>
    </source>
</evidence>
<dbReference type="InterPro" id="IPR001507">
    <property type="entry name" value="ZP_dom"/>
</dbReference>
<dbReference type="SMART" id="SM00181">
    <property type="entry name" value="EGF"/>
    <property type="match status" value="14"/>
</dbReference>
<feature type="domain" description="EGF-like" evidence="4">
    <location>
        <begin position="434"/>
        <end position="473"/>
    </location>
</feature>
<proteinExistence type="predicted"/>
<feature type="domain" description="ZP" evidence="5">
    <location>
        <begin position="1020"/>
        <end position="1262"/>
    </location>
</feature>
<keyword evidence="3" id="KW-0812">Transmembrane</keyword>